<organism evidence="2 3">
    <name type="scientific">Leishmania tarentolae</name>
    <name type="common">Sauroleishmania tarentolae</name>
    <dbReference type="NCBI Taxonomy" id="5689"/>
    <lineage>
        <taxon>Eukaryota</taxon>
        <taxon>Discoba</taxon>
        <taxon>Euglenozoa</taxon>
        <taxon>Kinetoplastea</taxon>
        <taxon>Metakinetoplastina</taxon>
        <taxon>Trypanosomatida</taxon>
        <taxon>Trypanosomatidae</taxon>
        <taxon>Leishmaniinae</taxon>
        <taxon>Leishmania</taxon>
        <taxon>lizard Leishmania</taxon>
    </lineage>
</organism>
<dbReference type="VEuPathDB" id="TriTrypDB:LtaPh_2808900"/>
<gene>
    <name evidence="2" type="ORF">LtaPh_2808900</name>
</gene>
<name>A0A640KLV8_LEITA</name>
<dbReference type="OrthoDB" id="269171at2759"/>
<feature type="region of interest" description="Disordered" evidence="1">
    <location>
        <begin position="1"/>
        <end position="21"/>
    </location>
</feature>
<comment type="caution">
    <text evidence="2">The sequence shown here is derived from an EMBL/GenBank/DDBJ whole genome shotgun (WGS) entry which is preliminary data.</text>
</comment>
<dbReference type="PANTHER" id="PTHR39290">
    <property type="entry name" value="C3H1-TYPE DOMAIN-CONTAINING PROTEIN-RELATED"/>
    <property type="match status" value="1"/>
</dbReference>
<evidence type="ECO:0008006" key="4">
    <source>
        <dbReference type="Google" id="ProtNLM"/>
    </source>
</evidence>
<keyword evidence="3" id="KW-1185">Reference proteome</keyword>
<evidence type="ECO:0000256" key="1">
    <source>
        <dbReference type="SAM" id="MobiDB-lite"/>
    </source>
</evidence>
<sequence length="550" mass="61625">MAKMSTNGRSGEPEEKEDATLCPDALQPWHMCSEKLSRIPTIPILAIKHPEAGYSVSQATERSMATLSPPISAQTPHNTGERGGSAAVLVEANHTGERCSSSDRSTSVSDDIQYSGEAAAMCTSFHYHENSDTCLCPMCKLTLYISYVYRDQRRASPHVMAARPSPLHVMSPDESLPPLMPIYKPDGVSVCPVYAAFGFCPFLSGCFLPHDEGSCASARVPRLASAEEELKRLTQRAGDLQGSDVWACEVCGYNNVDEFCEVALGTEHFFRQCPRCSLMCFFPNITYLVEHILCSVGDDYQLFKTEVDHYRSLLPDLFKIPLTFEAHRVANIVFAWSLLSPVHARDAMNSVLQEFPNIESMISVGSGAGYIEHIFNRVMHQVPLREEWEVDRKRFPTTSFDNVRCDFYGKRTISIFAFDALALQGTYSVHVSVGGPISLYSLDCKQSVLLLCWPPFGSREREESSMGFETLEYFTRQGGSMLIYIGDTAATGDWRFHMLLKSHYKLVQDYPVRRELRRWCPQEMGFVYGGNDTIGVYRLRETPLSPMGLS</sequence>
<dbReference type="PANTHER" id="PTHR39290:SF6">
    <property type="entry name" value="S-ADENOSYL-L-METHIONINE-DEPENDENT METHYLTRANSFERASES SUPERFAMILY PROTEIN"/>
    <property type="match status" value="1"/>
</dbReference>
<proteinExistence type="predicted"/>
<dbReference type="EMBL" id="BLBS01000039">
    <property type="protein sequence ID" value="GET90004.1"/>
    <property type="molecule type" value="Genomic_DNA"/>
</dbReference>
<evidence type="ECO:0000313" key="3">
    <source>
        <dbReference type="Proteomes" id="UP000419144"/>
    </source>
</evidence>
<reference evidence="2" key="1">
    <citation type="submission" date="2019-11" db="EMBL/GenBank/DDBJ databases">
        <title>Leishmania tarentolae CDS.</title>
        <authorList>
            <person name="Goto Y."/>
            <person name="Yamagishi J."/>
        </authorList>
    </citation>
    <scope>NUCLEOTIDE SEQUENCE [LARGE SCALE GENOMIC DNA]</scope>
    <source>
        <strain evidence="2">Parrot Tar II</strain>
    </source>
</reference>
<protein>
    <recommendedName>
        <fullName evidence="4">C3H1-type domain-containing protein</fullName>
    </recommendedName>
</protein>
<dbReference type="AlphaFoldDB" id="A0A640KLV8"/>
<accession>A0A640KLV8</accession>
<dbReference type="Proteomes" id="UP000419144">
    <property type="component" value="Unassembled WGS sequence"/>
</dbReference>
<evidence type="ECO:0000313" key="2">
    <source>
        <dbReference type="EMBL" id="GET90004.1"/>
    </source>
</evidence>